<evidence type="ECO:0000259" key="2">
    <source>
        <dbReference type="PROSITE" id="PS51673"/>
    </source>
</evidence>
<evidence type="ECO:0000313" key="3">
    <source>
        <dbReference type="EMBL" id="WWD17234.1"/>
    </source>
</evidence>
<dbReference type="RefSeq" id="XP_031863329.2">
    <property type="nucleotide sequence ID" value="XM_032002392.2"/>
</dbReference>
<feature type="compositionally biased region" description="Polar residues" evidence="1">
    <location>
        <begin position="756"/>
        <end position="767"/>
    </location>
</feature>
<dbReference type="GO" id="GO:0003676">
    <property type="term" value="F:nucleic acid binding"/>
    <property type="evidence" value="ECO:0007669"/>
    <property type="project" value="InterPro"/>
</dbReference>
<keyword evidence="4" id="KW-1185">Reference proteome</keyword>
<evidence type="ECO:0000256" key="1">
    <source>
        <dbReference type="SAM" id="MobiDB-lite"/>
    </source>
</evidence>
<feature type="region of interest" description="Disordered" evidence="1">
    <location>
        <begin position="48"/>
        <end position="124"/>
    </location>
</feature>
<dbReference type="AlphaFoldDB" id="A0AAJ8LHG1"/>
<evidence type="ECO:0000313" key="4">
    <source>
        <dbReference type="Proteomes" id="UP000322225"/>
    </source>
</evidence>
<feature type="compositionally biased region" description="Polar residues" evidence="1">
    <location>
        <begin position="825"/>
        <end position="839"/>
    </location>
</feature>
<feature type="compositionally biased region" description="Low complexity" evidence="1">
    <location>
        <begin position="555"/>
        <end position="589"/>
    </location>
</feature>
<feature type="compositionally biased region" description="Pro residues" evidence="1">
    <location>
        <begin position="517"/>
        <end position="533"/>
    </location>
</feature>
<dbReference type="EMBL" id="CP144053">
    <property type="protein sequence ID" value="WWD17234.1"/>
    <property type="molecule type" value="Genomic_DNA"/>
</dbReference>
<reference evidence="3" key="1">
    <citation type="submission" date="2017-08" db="EMBL/GenBank/DDBJ databases">
        <authorList>
            <person name="Cuomo C."/>
            <person name="Billmyre B."/>
            <person name="Heitman J."/>
        </authorList>
    </citation>
    <scope>NUCLEOTIDE SEQUENCE</scope>
    <source>
        <strain evidence="3">CBS 12478</strain>
    </source>
</reference>
<feature type="domain" description="SUZ" evidence="2">
    <location>
        <begin position="230"/>
        <end position="303"/>
    </location>
</feature>
<reference evidence="3" key="2">
    <citation type="submission" date="2024-01" db="EMBL/GenBank/DDBJ databases">
        <title>Comparative genomics of Cryptococcus and Kwoniella reveals pathogenesis evolution and contrasting modes of karyotype evolution via chromosome fusion or intercentromeric recombination.</title>
        <authorList>
            <person name="Coelho M.A."/>
            <person name="David-Palma M."/>
            <person name="Shea T."/>
            <person name="Bowers K."/>
            <person name="McGinley-Smith S."/>
            <person name="Mohammad A.W."/>
            <person name="Gnirke A."/>
            <person name="Yurkov A.M."/>
            <person name="Nowrousian M."/>
            <person name="Sun S."/>
            <person name="Cuomo C.A."/>
            <person name="Heitman J."/>
        </authorList>
    </citation>
    <scope>NUCLEOTIDE SEQUENCE</scope>
    <source>
        <strain evidence="3">CBS 12478</strain>
    </source>
</reference>
<dbReference type="Pfam" id="PF12752">
    <property type="entry name" value="SUZ"/>
    <property type="match status" value="1"/>
</dbReference>
<dbReference type="InterPro" id="IPR024771">
    <property type="entry name" value="SUZ"/>
</dbReference>
<dbReference type="GeneID" id="43586505"/>
<feature type="region of interest" description="Disordered" evidence="1">
    <location>
        <begin position="507"/>
        <end position="699"/>
    </location>
</feature>
<proteinExistence type="predicted"/>
<dbReference type="PROSITE" id="PS51673">
    <property type="entry name" value="SUZ"/>
    <property type="match status" value="1"/>
</dbReference>
<dbReference type="Gene3D" id="3.30.1370.50">
    <property type="entry name" value="R3H-like domain"/>
    <property type="match status" value="1"/>
</dbReference>
<gene>
    <name evidence="3" type="ORF">CI109_101672</name>
</gene>
<feature type="compositionally biased region" description="Low complexity" evidence="1">
    <location>
        <begin position="631"/>
        <end position="650"/>
    </location>
</feature>
<feature type="region of interest" description="Disordered" evidence="1">
    <location>
        <begin position="743"/>
        <end position="839"/>
    </location>
</feature>
<dbReference type="InterPro" id="IPR036867">
    <property type="entry name" value="R3H_dom_sf"/>
</dbReference>
<feature type="compositionally biased region" description="Basic and acidic residues" evidence="1">
    <location>
        <begin position="48"/>
        <end position="63"/>
    </location>
</feature>
<dbReference type="Proteomes" id="UP000322225">
    <property type="component" value="Chromosome 3"/>
</dbReference>
<sequence>MLLHIPVVVIPPNISSPSMTTPKPHAVSLQPIALEVTEVAVKDYRNGQLEDGRQGSENGHVDESNQVDGRMTPLADTTASSNSSTSHDPPSPNPTNISSFSGSTQPPPAFNATISHPAEIGLGGAHGEEQLKGALQSKDRMFLLVLAKEIEAFIAKVASGTATTVPQIPIQGATTSTMAALGPSTLIGAAPSSKFQRMLVYKAAEWYGLKAVPGQDGAMIVGVLESFDEKSTTLKLADLVPPAPSPTQKFRIMQRAQPNSSESLDGSGSNDGSADGRASKWKTLEEREAAYAAAREKIYGKQAETEEQSVDSITSEGVERTSRAAAALEDDIDPVPRRRYQNGAAPQFEVVYPSLYHPPKAEPHVPPPIPQDQQYPTSGPVSYGYQSNAMAYQPYSQVDMNGYPVMGQLANGGYAAPQQPQQPVYGSMQQPYMDGGQGYMPPQQYQQNGYAPQGWQQPGRPNGTYPIQTMPQNQNQQYNMIGAQQNGMAPGPGQSQGWQYQQMMSTNQPMPMIPQGAPYPPYGYPQQQPPPHPQQRQGMYPSLVQPTPMRPQPQPHSSASSSISSRSYQDGSRPHSRGSTTSTRSAASSVRLGAMYPASQGPGYRQKGMKGQGMNGLTSLGLGETKRSTRGHSPSSTTTTSSRSSRRTNSIQLAPPTPGQHQLPQRPDWAANNVPYHPSPLPLPNSQMPMGPSTAEFPPLLRNGTNAEPMQVERAKMKAPPSGSVWNGAANVAKNLQHNHGYPQAHPHHISHSYGGHSTNGSISSPVSPRMSIIPGPSRTRTPNQAAIYTGEPTDPDFPRRIPAKSAPTLYDPSAPKLNGGQGSRPASVNANTNSQSTVEGLTPEELIEAKLAAVSINAGVSIGPPPARAASYAKVVRKD</sequence>
<name>A0AAJ8LHG1_9TREE</name>
<accession>A0AAJ8LHG1</accession>
<feature type="compositionally biased region" description="Low complexity" evidence="1">
    <location>
        <begin position="260"/>
        <end position="276"/>
    </location>
</feature>
<protein>
    <recommendedName>
        <fullName evidence="2">SUZ domain-containing protein</fullName>
    </recommendedName>
</protein>
<feature type="region of interest" description="Disordered" evidence="1">
    <location>
        <begin position="254"/>
        <end position="281"/>
    </location>
</feature>
<dbReference type="KEGG" id="ksn:43586505"/>
<organism evidence="3 4">
    <name type="scientific">Kwoniella shandongensis</name>
    <dbReference type="NCBI Taxonomy" id="1734106"/>
    <lineage>
        <taxon>Eukaryota</taxon>
        <taxon>Fungi</taxon>
        <taxon>Dikarya</taxon>
        <taxon>Basidiomycota</taxon>
        <taxon>Agaricomycotina</taxon>
        <taxon>Tremellomycetes</taxon>
        <taxon>Tremellales</taxon>
        <taxon>Cryptococcaceae</taxon>
        <taxon>Kwoniella</taxon>
    </lineage>
</organism>
<feature type="compositionally biased region" description="Low complexity" evidence="1">
    <location>
        <begin position="75"/>
        <end position="88"/>
    </location>
</feature>